<feature type="region of interest" description="Disordered" evidence="2">
    <location>
        <begin position="356"/>
        <end position="395"/>
    </location>
</feature>
<dbReference type="Pfam" id="PF02195">
    <property type="entry name" value="ParB_N"/>
    <property type="match status" value="1"/>
</dbReference>
<dbReference type="Pfam" id="PF17762">
    <property type="entry name" value="HTH_ParB"/>
    <property type="match status" value="1"/>
</dbReference>
<dbReference type="SUPFAM" id="SSF109709">
    <property type="entry name" value="KorB DNA-binding domain-like"/>
    <property type="match status" value="1"/>
</dbReference>
<dbReference type="GO" id="GO:0005694">
    <property type="term" value="C:chromosome"/>
    <property type="evidence" value="ECO:0007669"/>
    <property type="project" value="TreeGrafter"/>
</dbReference>
<organism evidence="4 5">
    <name type="scientific">Kushneria indalinina DSM 14324</name>
    <dbReference type="NCBI Taxonomy" id="1122140"/>
    <lineage>
        <taxon>Bacteria</taxon>
        <taxon>Pseudomonadati</taxon>
        <taxon>Pseudomonadota</taxon>
        <taxon>Gammaproteobacteria</taxon>
        <taxon>Oceanospirillales</taxon>
        <taxon>Halomonadaceae</taxon>
        <taxon>Kushneria</taxon>
    </lineage>
</organism>
<proteinExistence type="inferred from homology"/>
<comment type="similarity">
    <text evidence="1">Belongs to the ParB family.</text>
</comment>
<dbReference type="InterPro" id="IPR036086">
    <property type="entry name" value="ParB/Sulfiredoxin_sf"/>
</dbReference>
<feature type="domain" description="ParB-like N-terminal" evidence="3">
    <location>
        <begin position="4"/>
        <end position="99"/>
    </location>
</feature>
<keyword evidence="5" id="KW-1185">Reference proteome</keyword>
<dbReference type="PANTHER" id="PTHR33375:SF7">
    <property type="entry name" value="CHROMOSOME 2-PARTITIONING PROTEIN PARB-RELATED"/>
    <property type="match status" value="1"/>
</dbReference>
<dbReference type="CDD" id="cd16406">
    <property type="entry name" value="ParB_N_like"/>
    <property type="match status" value="1"/>
</dbReference>
<dbReference type="InterPro" id="IPR004437">
    <property type="entry name" value="ParB/RepB/Spo0J"/>
</dbReference>
<dbReference type="GO" id="GO:0007059">
    <property type="term" value="P:chromosome segregation"/>
    <property type="evidence" value="ECO:0007669"/>
    <property type="project" value="TreeGrafter"/>
</dbReference>
<dbReference type="SUPFAM" id="SSF110849">
    <property type="entry name" value="ParB/Sulfiredoxin"/>
    <property type="match status" value="1"/>
</dbReference>
<evidence type="ECO:0000259" key="3">
    <source>
        <dbReference type="SMART" id="SM00470"/>
    </source>
</evidence>
<dbReference type="InterPro" id="IPR050336">
    <property type="entry name" value="Chromosome_partition/occlusion"/>
</dbReference>
<dbReference type="Proteomes" id="UP000256334">
    <property type="component" value="Unassembled WGS sequence"/>
</dbReference>
<dbReference type="InterPro" id="IPR003115">
    <property type="entry name" value="ParB_N"/>
</dbReference>
<dbReference type="Gene3D" id="3.90.1530.30">
    <property type="match status" value="1"/>
</dbReference>
<gene>
    <name evidence="4" type="ORF">C8D72_3454</name>
</gene>
<dbReference type="SMART" id="SM00470">
    <property type="entry name" value="ParB"/>
    <property type="match status" value="1"/>
</dbReference>
<protein>
    <submittedName>
        <fullName evidence="4">ParB family chromosome partitioning protein</fullName>
    </submittedName>
</protein>
<sequence>MTMQSIPLSQLVMSPYQTRRTERSQKSIESMAESIDAHGMLQNLVVHKHRGKYGVTGGGTRFLALQLLASQKRVRAGYPVQCKVISTNEAVEASLVENTQRNDMHPADQYEAFKAISGKRSTDEIATRFGYSKNHVAQILKLGRVAPSLMEKFRADQVSLETMKALALFEDHETQVQVFEQAGHSAFQIRSIWQRRGVTGREQKALFVGEAAYVAAGGEIERDLFSDTVLFKNTDLLDQLYLSAVSKVEADLAEEGWAWVEECEHFWTLKTHERDPEWDSVENHQRWLNLHSQIEMLQAQQEAGDKSDDTQKHLDELQELADRAEARYLTVVFTDEDKMRFGVAYHIDRSGELKISRGIIRPEEPETSAGVDDEASSNEAGDDAPGADTDDKSAYSKSVRHSMCAMHTLALQSAVADDSKSALALYITSNIDFLYQRYSFSRPRVQRAMFEAYDIEQVDQYAAATLRYKDLKAKAQTVFEGLPEDSENVLEWLMTLDMTRLLEMFAYVMSRAVAGEHYDPSHSPLSSMQHDIGHDVSADAAEMLNAENFYGRLNKKQLMRMLENERLEVGTDSRMKRDELAEYADGVMSDNKVVPGFFK</sequence>
<evidence type="ECO:0000256" key="2">
    <source>
        <dbReference type="SAM" id="MobiDB-lite"/>
    </source>
</evidence>
<dbReference type="EMBL" id="QRDJ01000013">
    <property type="protein sequence ID" value="REC93298.1"/>
    <property type="molecule type" value="Genomic_DNA"/>
</dbReference>
<dbReference type="GO" id="GO:0003677">
    <property type="term" value="F:DNA binding"/>
    <property type="evidence" value="ECO:0007669"/>
    <property type="project" value="InterPro"/>
</dbReference>
<dbReference type="InterPro" id="IPR041468">
    <property type="entry name" value="HTH_ParB/Spo0J"/>
</dbReference>
<dbReference type="Gene3D" id="1.10.10.2830">
    <property type="match status" value="1"/>
</dbReference>
<name>A0A3D9DRE9_9GAMM</name>
<reference evidence="4 5" key="1">
    <citation type="submission" date="2018-07" db="EMBL/GenBank/DDBJ databases">
        <title>Genomic Encyclopedia of Type Strains, Phase IV (KMG-IV): sequencing the most valuable type-strain genomes for metagenomic binning, comparative biology and taxonomic classification.</title>
        <authorList>
            <person name="Goeker M."/>
        </authorList>
    </citation>
    <scope>NUCLEOTIDE SEQUENCE [LARGE SCALE GENOMIC DNA]</scope>
    <source>
        <strain evidence="4 5">DSM 14324</strain>
    </source>
</reference>
<accession>A0A3D9DRE9</accession>
<evidence type="ECO:0000313" key="5">
    <source>
        <dbReference type="Proteomes" id="UP000256334"/>
    </source>
</evidence>
<feature type="compositionally biased region" description="Acidic residues" evidence="2">
    <location>
        <begin position="371"/>
        <end position="382"/>
    </location>
</feature>
<dbReference type="AlphaFoldDB" id="A0A3D9DRE9"/>
<comment type="caution">
    <text evidence="4">The sequence shown here is derived from an EMBL/GenBank/DDBJ whole genome shotgun (WGS) entry which is preliminary data.</text>
</comment>
<dbReference type="OrthoDB" id="9813122at2"/>
<dbReference type="NCBIfam" id="TIGR00180">
    <property type="entry name" value="parB_part"/>
    <property type="match status" value="1"/>
</dbReference>
<dbReference type="PANTHER" id="PTHR33375">
    <property type="entry name" value="CHROMOSOME-PARTITIONING PROTEIN PARB-RELATED"/>
    <property type="match status" value="1"/>
</dbReference>
<evidence type="ECO:0000313" key="4">
    <source>
        <dbReference type="EMBL" id="REC93298.1"/>
    </source>
</evidence>
<evidence type="ECO:0000256" key="1">
    <source>
        <dbReference type="ARBA" id="ARBA00006295"/>
    </source>
</evidence>
<dbReference type="FunFam" id="1.10.10.2830:FF:000001">
    <property type="entry name" value="Chromosome partitioning protein ParB"/>
    <property type="match status" value="1"/>
</dbReference>
<dbReference type="RefSeq" id="WP_115855665.1">
    <property type="nucleotide sequence ID" value="NZ_QRDJ01000013.1"/>
</dbReference>